<evidence type="ECO:0000256" key="4">
    <source>
        <dbReference type="ARBA" id="ARBA00022827"/>
    </source>
</evidence>
<keyword evidence="4 6" id="KW-0274">FAD</keyword>
<protein>
    <submittedName>
        <fullName evidence="8">D-amino-acid oxidase</fullName>
    </submittedName>
</protein>
<feature type="binding site" evidence="6">
    <location>
        <position position="234"/>
    </location>
    <ligand>
        <name>D-dopa</name>
        <dbReference type="ChEBI" id="CHEBI:149689"/>
    </ligand>
</feature>
<dbReference type="PANTHER" id="PTHR11530">
    <property type="entry name" value="D-AMINO ACID OXIDASE"/>
    <property type="match status" value="1"/>
</dbReference>
<evidence type="ECO:0000259" key="7">
    <source>
        <dbReference type="Pfam" id="PF01266"/>
    </source>
</evidence>
<dbReference type="AlphaFoldDB" id="A0AAD7DRT7"/>
<evidence type="ECO:0000256" key="3">
    <source>
        <dbReference type="ARBA" id="ARBA00022630"/>
    </source>
</evidence>
<dbReference type="Gene3D" id="3.40.50.720">
    <property type="entry name" value="NAD(P)-binding Rossmann-like Domain"/>
    <property type="match status" value="2"/>
</dbReference>
<dbReference type="GO" id="GO:0019478">
    <property type="term" value="P:D-amino acid catabolic process"/>
    <property type="evidence" value="ECO:0007669"/>
    <property type="project" value="TreeGrafter"/>
</dbReference>
<dbReference type="GO" id="GO:0071949">
    <property type="term" value="F:FAD binding"/>
    <property type="evidence" value="ECO:0007669"/>
    <property type="project" value="InterPro"/>
</dbReference>
<keyword evidence="5" id="KW-0560">Oxidoreductase</keyword>
<dbReference type="InterPro" id="IPR006076">
    <property type="entry name" value="FAD-dep_OxRdtase"/>
</dbReference>
<comment type="similarity">
    <text evidence="2">Belongs to the DAMOX/DASOX family.</text>
</comment>
<evidence type="ECO:0000313" key="9">
    <source>
        <dbReference type="Proteomes" id="UP001221757"/>
    </source>
</evidence>
<reference evidence="8" key="1">
    <citation type="submission" date="2023-03" db="EMBL/GenBank/DDBJ databases">
        <title>Massive genome expansion in bonnet fungi (Mycena s.s.) driven by repeated elements and novel gene families across ecological guilds.</title>
        <authorList>
            <consortium name="Lawrence Berkeley National Laboratory"/>
            <person name="Harder C.B."/>
            <person name="Miyauchi S."/>
            <person name="Viragh M."/>
            <person name="Kuo A."/>
            <person name="Thoen E."/>
            <person name="Andreopoulos B."/>
            <person name="Lu D."/>
            <person name="Skrede I."/>
            <person name="Drula E."/>
            <person name="Henrissat B."/>
            <person name="Morin E."/>
            <person name="Kohler A."/>
            <person name="Barry K."/>
            <person name="LaButti K."/>
            <person name="Morin E."/>
            <person name="Salamov A."/>
            <person name="Lipzen A."/>
            <person name="Mereny Z."/>
            <person name="Hegedus B."/>
            <person name="Baldrian P."/>
            <person name="Stursova M."/>
            <person name="Weitz H."/>
            <person name="Taylor A."/>
            <person name="Grigoriev I.V."/>
            <person name="Nagy L.G."/>
            <person name="Martin F."/>
            <person name="Kauserud H."/>
        </authorList>
    </citation>
    <scope>NUCLEOTIDE SEQUENCE</scope>
    <source>
        <strain evidence="8">CBHHK067</strain>
    </source>
</reference>
<dbReference type="PANTHER" id="PTHR11530:SF11">
    <property type="entry name" value="D-ASPARTATE OXIDASE"/>
    <property type="match status" value="1"/>
</dbReference>
<evidence type="ECO:0000256" key="5">
    <source>
        <dbReference type="ARBA" id="ARBA00023002"/>
    </source>
</evidence>
<proteinExistence type="inferred from homology"/>
<feature type="binding site" evidence="6">
    <location>
        <position position="263"/>
    </location>
    <ligand>
        <name>D-dopa</name>
        <dbReference type="ChEBI" id="CHEBI:149689"/>
    </ligand>
</feature>
<sequence length="320" mass="34341">MLDPKQLVVLGAGNVGLTTARGGYHVNIVAEILPSDPKNIKYTSQWAGAHHVSLAGSDVRQQKMDQEMFKTMWELSAPGGPAEGCFLRMHEDEYFPGPIANPEVLQVMPDFKVIPSSSLPPDCAEGISFSAVTTDCPVYLNYLLSRFLATGGSIVRGTVQHIAQVVEGGAGIFNGRKCLASPSAIVACIGLGARTLGGVEDEDVYPTRGQTALLRAPWVKSGRAISSKSGSWTYIIPRRSGDMIIGGSKGENDFIIEEGCGLRPARKGGIRLEVEWADSQDQKKVPVIFNYGHGAYGYINSWGSSTIALELLEKVLAESN</sequence>
<feature type="binding site" evidence="6">
    <location>
        <begin position="43"/>
        <end position="44"/>
    </location>
    <ligand>
        <name>FAD</name>
        <dbReference type="ChEBI" id="CHEBI:57692"/>
    </ligand>
</feature>
<comment type="cofactor">
    <cofactor evidence="1 6">
        <name>FAD</name>
        <dbReference type="ChEBI" id="CHEBI:57692"/>
    </cofactor>
</comment>
<dbReference type="GO" id="GO:0005737">
    <property type="term" value="C:cytoplasm"/>
    <property type="evidence" value="ECO:0007669"/>
    <property type="project" value="TreeGrafter"/>
</dbReference>
<dbReference type="SUPFAM" id="SSF51971">
    <property type="entry name" value="Nucleotide-binding domain"/>
    <property type="match status" value="1"/>
</dbReference>
<comment type="caution">
    <text evidence="8">The sequence shown here is derived from an EMBL/GenBank/DDBJ whole genome shotgun (WGS) entry which is preliminary data.</text>
</comment>
<name>A0AAD7DRT7_MYCRO</name>
<dbReference type="Proteomes" id="UP001221757">
    <property type="component" value="Unassembled WGS sequence"/>
</dbReference>
<dbReference type="PIRSF" id="PIRSF000189">
    <property type="entry name" value="D-aa_oxidase"/>
    <property type="match status" value="1"/>
</dbReference>
<dbReference type="InterPro" id="IPR023209">
    <property type="entry name" value="DAO"/>
</dbReference>
<evidence type="ECO:0000256" key="6">
    <source>
        <dbReference type="PIRSR" id="PIRSR000189-1"/>
    </source>
</evidence>
<dbReference type="GO" id="GO:0003884">
    <property type="term" value="F:D-amino-acid oxidase activity"/>
    <property type="evidence" value="ECO:0007669"/>
    <property type="project" value="InterPro"/>
</dbReference>
<dbReference type="Gene3D" id="3.30.9.10">
    <property type="entry name" value="D-Amino Acid Oxidase, subunit A, domain 2"/>
    <property type="match status" value="1"/>
</dbReference>
<evidence type="ECO:0000256" key="2">
    <source>
        <dbReference type="ARBA" id="ARBA00006730"/>
    </source>
</evidence>
<accession>A0AAD7DRT7</accession>
<dbReference type="Pfam" id="PF01266">
    <property type="entry name" value="DAO"/>
    <property type="match status" value="1"/>
</dbReference>
<keyword evidence="3" id="KW-0285">Flavoprotein</keyword>
<gene>
    <name evidence="8" type="ORF">B0H17DRAFT_1168070</name>
</gene>
<organism evidence="8 9">
    <name type="scientific">Mycena rosella</name>
    <name type="common">Pink bonnet</name>
    <name type="synonym">Agaricus rosellus</name>
    <dbReference type="NCBI Taxonomy" id="1033263"/>
    <lineage>
        <taxon>Eukaryota</taxon>
        <taxon>Fungi</taxon>
        <taxon>Dikarya</taxon>
        <taxon>Basidiomycota</taxon>
        <taxon>Agaricomycotina</taxon>
        <taxon>Agaricomycetes</taxon>
        <taxon>Agaricomycetidae</taxon>
        <taxon>Agaricales</taxon>
        <taxon>Marasmiineae</taxon>
        <taxon>Mycenaceae</taxon>
        <taxon>Mycena</taxon>
    </lineage>
</organism>
<evidence type="ECO:0000313" key="8">
    <source>
        <dbReference type="EMBL" id="KAJ7696778.1"/>
    </source>
</evidence>
<feature type="binding site" evidence="6">
    <location>
        <position position="159"/>
    </location>
    <ligand>
        <name>FAD</name>
        <dbReference type="ChEBI" id="CHEBI:57692"/>
    </ligand>
</feature>
<dbReference type="EMBL" id="JARKIE010000033">
    <property type="protein sequence ID" value="KAJ7696778.1"/>
    <property type="molecule type" value="Genomic_DNA"/>
</dbReference>
<keyword evidence="9" id="KW-1185">Reference proteome</keyword>
<feature type="domain" description="FAD dependent oxidoreductase" evidence="7">
    <location>
        <begin position="122"/>
        <end position="258"/>
    </location>
</feature>
<evidence type="ECO:0000256" key="1">
    <source>
        <dbReference type="ARBA" id="ARBA00001974"/>
    </source>
</evidence>